<reference evidence="1 2" key="1">
    <citation type="journal article" date="2011" name="PLoS Pathog.">
        <title>Dynamic evolution of pathogenicity revealed by sequencing and comparative genomics of 19 Pseudomonas syringae isolates.</title>
        <authorList>
            <person name="Baltrus D.A."/>
            <person name="Nishimura M.T."/>
            <person name="Romanchuk A."/>
            <person name="Chang J.H."/>
            <person name="Mukhtar M.S."/>
            <person name="Cherkis K."/>
            <person name="Roach J."/>
            <person name="Grant S.R."/>
            <person name="Jones C.D."/>
            <person name="Dangl J.L."/>
        </authorList>
    </citation>
    <scope>NUCLEOTIDE SEQUENCE [LARGE SCALE GENOMIC DNA]</scope>
    <source>
        <strain evidence="2">M301072PT</strain>
    </source>
</reference>
<comment type="caution">
    <text evidence="1">The sequence shown here is derived from an EMBL/GenBank/DDBJ whole genome shotgun (WGS) entry which is preliminary data.</text>
</comment>
<gene>
    <name evidence="1" type="ORF">PSYJA_34295</name>
</gene>
<name>F3FU18_PSESX</name>
<feature type="non-terminal residue" evidence="1">
    <location>
        <position position="1"/>
    </location>
</feature>
<dbReference type="SUPFAM" id="SSF53850">
    <property type="entry name" value="Periplasmic binding protein-like II"/>
    <property type="match status" value="1"/>
</dbReference>
<proteinExistence type="predicted"/>
<dbReference type="PATRIC" id="fig|629262.5.peg.5461"/>
<dbReference type="HOGENOM" id="CLU_1997442_0_0_6"/>
<sequence length="125" mass="13573">RLASEFLAFVLQPDNQLMFSARTGYLPVTQAGAARLQSAASEPSAITVGLTVLNDIDGQPSAPLRCGFITLMRLIWSQEMENALAGRQSIDLALRQTTLRANELLGLFQQMHQAQASNESNEATP</sequence>
<dbReference type="EMBL" id="AEAH01001877">
    <property type="protein sequence ID" value="EGH33710.1"/>
    <property type="molecule type" value="Genomic_DNA"/>
</dbReference>
<evidence type="ECO:0000313" key="2">
    <source>
        <dbReference type="Proteomes" id="UP000004471"/>
    </source>
</evidence>
<protein>
    <submittedName>
        <fullName evidence="1">Glycerol-3-phosphate ABC transporter periplasmic glycerol-3-phosphate-binding protein</fullName>
    </submittedName>
</protein>
<dbReference type="Proteomes" id="UP000004471">
    <property type="component" value="Unassembled WGS sequence"/>
</dbReference>
<evidence type="ECO:0000313" key="1">
    <source>
        <dbReference type="EMBL" id="EGH33710.1"/>
    </source>
</evidence>
<dbReference type="Gene3D" id="3.40.190.10">
    <property type="entry name" value="Periplasmic binding protein-like II"/>
    <property type="match status" value="2"/>
</dbReference>
<organism evidence="1 2">
    <name type="scientific">Pseudomonas syringae pv. japonica str. M301072</name>
    <dbReference type="NCBI Taxonomy" id="629262"/>
    <lineage>
        <taxon>Bacteria</taxon>
        <taxon>Pseudomonadati</taxon>
        <taxon>Pseudomonadota</taxon>
        <taxon>Gammaproteobacteria</taxon>
        <taxon>Pseudomonadales</taxon>
        <taxon>Pseudomonadaceae</taxon>
        <taxon>Pseudomonas</taxon>
        <taxon>Pseudomonas syringae</taxon>
    </lineage>
</organism>
<accession>F3FU18</accession>
<dbReference type="AlphaFoldDB" id="F3FU18"/>